<sequence length="197" mass="21836">FKSLQGVFTELGKMGLYPPQETLGIAGIPPSPEVSPKAPPSVAERPEPVLSEYVTKEDFEAQFGDFRKSTNENLETLNTSITNLASLLNDDPLPNPGGHNNPGEVEEVEDIEVLQPGELLIQDGSSTRESLYLKPKTRMYFDMSKRGAFHNYPGTNELGPLANFNGTMSDFFNIIVDDYFIRLYGADIGLTMRMSIR</sequence>
<dbReference type="AlphaFoldDB" id="X1AJ72"/>
<dbReference type="EMBL" id="BART01003688">
    <property type="protein sequence ID" value="GAG59986.1"/>
    <property type="molecule type" value="Genomic_DNA"/>
</dbReference>
<gene>
    <name evidence="2" type="ORF">S01H4_09915</name>
</gene>
<reference evidence="2" key="1">
    <citation type="journal article" date="2014" name="Front. Microbiol.">
        <title>High frequency of phylogenetically diverse reductive dehalogenase-homologous genes in deep subseafloor sedimentary metagenomes.</title>
        <authorList>
            <person name="Kawai M."/>
            <person name="Futagami T."/>
            <person name="Toyoda A."/>
            <person name="Takaki Y."/>
            <person name="Nishi S."/>
            <person name="Hori S."/>
            <person name="Arai W."/>
            <person name="Tsubouchi T."/>
            <person name="Morono Y."/>
            <person name="Uchiyama I."/>
            <person name="Ito T."/>
            <person name="Fujiyama A."/>
            <person name="Inagaki F."/>
            <person name="Takami H."/>
        </authorList>
    </citation>
    <scope>NUCLEOTIDE SEQUENCE</scope>
    <source>
        <strain evidence="2">Expedition CK06-06</strain>
    </source>
</reference>
<feature type="region of interest" description="Disordered" evidence="1">
    <location>
        <begin position="23"/>
        <end position="46"/>
    </location>
</feature>
<feature type="compositionally biased region" description="Pro residues" evidence="1">
    <location>
        <begin position="29"/>
        <end position="39"/>
    </location>
</feature>
<feature type="non-terminal residue" evidence="2">
    <location>
        <position position="1"/>
    </location>
</feature>
<proteinExistence type="predicted"/>
<evidence type="ECO:0000313" key="2">
    <source>
        <dbReference type="EMBL" id="GAG59986.1"/>
    </source>
</evidence>
<protein>
    <submittedName>
        <fullName evidence="2">Uncharacterized protein</fullName>
    </submittedName>
</protein>
<name>X1AJ72_9ZZZZ</name>
<comment type="caution">
    <text evidence="2">The sequence shown here is derived from an EMBL/GenBank/DDBJ whole genome shotgun (WGS) entry which is preliminary data.</text>
</comment>
<evidence type="ECO:0000256" key="1">
    <source>
        <dbReference type="SAM" id="MobiDB-lite"/>
    </source>
</evidence>
<accession>X1AJ72</accession>
<organism evidence="2">
    <name type="scientific">marine sediment metagenome</name>
    <dbReference type="NCBI Taxonomy" id="412755"/>
    <lineage>
        <taxon>unclassified sequences</taxon>
        <taxon>metagenomes</taxon>
        <taxon>ecological metagenomes</taxon>
    </lineage>
</organism>